<accession>A0ABU1K6X8</accession>
<dbReference type="InterPro" id="IPR011990">
    <property type="entry name" value="TPR-like_helical_dom_sf"/>
</dbReference>
<feature type="coiled-coil region" evidence="2">
    <location>
        <begin position="52"/>
        <end position="79"/>
    </location>
</feature>
<dbReference type="Gene3D" id="1.25.40.10">
    <property type="entry name" value="Tetratricopeptide repeat domain"/>
    <property type="match status" value="3"/>
</dbReference>
<keyword evidence="2" id="KW-0175">Coiled coil</keyword>
<dbReference type="RefSeq" id="WP_309728709.1">
    <property type="nucleotide sequence ID" value="NZ_JAVDQA010000005.1"/>
</dbReference>
<evidence type="ECO:0000256" key="2">
    <source>
        <dbReference type="SAM" id="Coils"/>
    </source>
</evidence>
<dbReference type="SUPFAM" id="SSF48452">
    <property type="entry name" value="TPR-like"/>
    <property type="match status" value="2"/>
</dbReference>
<evidence type="ECO:0000256" key="1">
    <source>
        <dbReference type="PROSITE-ProRule" id="PRU00339"/>
    </source>
</evidence>
<organism evidence="3 4">
    <name type="scientific">Mesonia maritima</name>
    <dbReference type="NCBI Taxonomy" id="1793873"/>
    <lineage>
        <taxon>Bacteria</taxon>
        <taxon>Pseudomonadati</taxon>
        <taxon>Bacteroidota</taxon>
        <taxon>Flavobacteriia</taxon>
        <taxon>Flavobacteriales</taxon>
        <taxon>Flavobacteriaceae</taxon>
        <taxon>Mesonia</taxon>
    </lineage>
</organism>
<keyword evidence="1" id="KW-0802">TPR repeat</keyword>
<dbReference type="SMART" id="SM00028">
    <property type="entry name" value="TPR"/>
    <property type="match status" value="4"/>
</dbReference>
<protein>
    <submittedName>
        <fullName evidence="3">Tetratricopeptide (TPR) repeat protein</fullName>
    </submittedName>
</protein>
<dbReference type="Proteomes" id="UP001257659">
    <property type="component" value="Unassembled WGS sequence"/>
</dbReference>
<sequence length="316" mass="36702">MKKILFLLLFPICVFSQSNFEKGQAYFQQEKLTKAKFYLVEVEKNDTNYYKAQEYLADIAVYQENLDEALEIYEELVERFPENANLNFKYGGTLGLKALSVTKIEAAFYISDIKKYFKRAAELDKNHIEARWALVELYVKLPGFIGGSFETATTYADQLLEISPINGYFAKGYIAEHDNQSKIARSYYLKAMELNNAEACQQDLQNFSLHKIDNLDAEKTAIGCQNFNRNQLNYLTGKVAAEYNIQNQRGIFYLQQYIKNFSPVDGVPLHYAFYRKAQLYKNLGDKKQAEKWINKSLELNNDFEKAFEEKTKIQAM</sequence>
<dbReference type="InterPro" id="IPR019734">
    <property type="entry name" value="TPR_rpt"/>
</dbReference>
<dbReference type="Pfam" id="PF13181">
    <property type="entry name" value="TPR_8"/>
    <property type="match status" value="3"/>
</dbReference>
<gene>
    <name evidence="3" type="ORF">GGR31_002017</name>
</gene>
<keyword evidence="4" id="KW-1185">Reference proteome</keyword>
<name>A0ABU1K6X8_9FLAO</name>
<evidence type="ECO:0000313" key="3">
    <source>
        <dbReference type="EMBL" id="MDR6301366.1"/>
    </source>
</evidence>
<dbReference type="Pfam" id="PF13432">
    <property type="entry name" value="TPR_16"/>
    <property type="match status" value="1"/>
</dbReference>
<proteinExistence type="predicted"/>
<reference evidence="3 4" key="1">
    <citation type="submission" date="2023-07" db="EMBL/GenBank/DDBJ databases">
        <title>Genomic Encyclopedia of Type Strains, Phase IV (KMG-IV): sequencing the most valuable type-strain genomes for metagenomic binning, comparative biology and taxonomic classification.</title>
        <authorList>
            <person name="Goeker M."/>
        </authorList>
    </citation>
    <scope>NUCLEOTIDE SEQUENCE [LARGE SCALE GENOMIC DNA]</scope>
    <source>
        <strain evidence="3 4">DSM 102814</strain>
    </source>
</reference>
<dbReference type="PROSITE" id="PS50005">
    <property type="entry name" value="TPR"/>
    <property type="match status" value="1"/>
</dbReference>
<feature type="repeat" description="TPR" evidence="1">
    <location>
        <begin position="50"/>
        <end position="83"/>
    </location>
</feature>
<comment type="caution">
    <text evidence="3">The sequence shown here is derived from an EMBL/GenBank/DDBJ whole genome shotgun (WGS) entry which is preliminary data.</text>
</comment>
<evidence type="ECO:0000313" key="4">
    <source>
        <dbReference type="Proteomes" id="UP001257659"/>
    </source>
</evidence>
<dbReference type="EMBL" id="JAVDQA010000005">
    <property type="protein sequence ID" value="MDR6301366.1"/>
    <property type="molecule type" value="Genomic_DNA"/>
</dbReference>